<comment type="function">
    <text evidence="8">Mediates influx of magnesium ions.</text>
</comment>
<dbReference type="OrthoDB" id="9803416at2"/>
<name>A0A1H3N540_9PROT</name>
<dbReference type="SUPFAM" id="SSF144083">
    <property type="entry name" value="Magnesium transport protein CorA, transmembrane region"/>
    <property type="match status" value="1"/>
</dbReference>
<dbReference type="RefSeq" id="WP_090415554.1">
    <property type="nucleotide sequence ID" value="NZ_FNOY01000068.1"/>
</dbReference>
<reference evidence="9 10" key="1">
    <citation type="submission" date="2016-10" db="EMBL/GenBank/DDBJ databases">
        <authorList>
            <person name="de Groot N.N."/>
        </authorList>
    </citation>
    <scope>NUCLEOTIDE SEQUENCE [LARGE SCALE GENOMIC DNA]</scope>
    <source>
        <strain evidence="9 10">Nm1</strain>
    </source>
</reference>
<dbReference type="CDD" id="cd12828">
    <property type="entry name" value="TmCorA-like_1"/>
    <property type="match status" value="1"/>
</dbReference>
<dbReference type="InterPro" id="IPR045861">
    <property type="entry name" value="CorA_cytoplasmic_dom"/>
</dbReference>
<dbReference type="PANTHER" id="PTHR46494">
    <property type="entry name" value="CORA FAMILY METAL ION TRANSPORTER (EUROFUNG)"/>
    <property type="match status" value="1"/>
</dbReference>
<feature type="transmembrane region" description="Helical" evidence="8">
    <location>
        <begin position="331"/>
        <end position="351"/>
    </location>
</feature>
<dbReference type="STRING" id="44576.SAMN05421881_10685"/>
<dbReference type="GO" id="GO:0015087">
    <property type="term" value="F:cobalt ion transmembrane transporter activity"/>
    <property type="evidence" value="ECO:0007669"/>
    <property type="project" value="UniProtKB-UniRule"/>
</dbReference>
<keyword evidence="6 8" id="KW-1133">Transmembrane helix</keyword>
<dbReference type="InterPro" id="IPR045863">
    <property type="entry name" value="CorA_TM1_TM2"/>
</dbReference>
<dbReference type="Proteomes" id="UP000198640">
    <property type="component" value="Unassembled WGS sequence"/>
</dbReference>
<evidence type="ECO:0000256" key="6">
    <source>
        <dbReference type="ARBA" id="ARBA00022989"/>
    </source>
</evidence>
<keyword evidence="8" id="KW-0460">Magnesium</keyword>
<dbReference type="Gene3D" id="3.30.460.20">
    <property type="entry name" value="CorA soluble domain-like"/>
    <property type="match status" value="1"/>
</dbReference>
<evidence type="ECO:0000256" key="5">
    <source>
        <dbReference type="ARBA" id="ARBA00022692"/>
    </source>
</evidence>
<evidence type="ECO:0000256" key="8">
    <source>
        <dbReference type="RuleBase" id="RU362010"/>
    </source>
</evidence>
<keyword evidence="3 8" id="KW-0813">Transport</keyword>
<dbReference type="Pfam" id="PF01544">
    <property type="entry name" value="CorA"/>
    <property type="match status" value="1"/>
</dbReference>
<accession>A0A1H3N540</accession>
<dbReference type="GO" id="GO:0000287">
    <property type="term" value="F:magnesium ion binding"/>
    <property type="evidence" value="ECO:0007669"/>
    <property type="project" value="TreeGrafter"/>
</dbReference>
<dbReference type="FunFam" id="1.20.58.340:FF:000012">
    <property type="entry name" value="Magnesium transport protein CorA"/>
    <property type="match status" value="1"/>
</dbReference>
<evidence type="ECO:0000256" key="2">
    <source>
        <dbReference type="ARBA" id="ARBA00009765"/>
    </source>
</evidence>
<dbReference type="EMBL" id="FNOY01000068">
    <property type="protein sequence ID" value="SDY84057.1"/>
    <property type="molecule type" value="Genomic_DNA"/>
</dbReference>
<organism evidence="9 10">
    <name type="scientific">Nitrosomonas halophila</name>
    <dbReference type="NCBI Taxonomy" id="44576"/>
    <lineage>
        <taxon>Bacteria</taxon>
        <taxon>Pseudomonadati</taxon>
        <taxon>Pseudomonadota</taxon>
        <taxon>Betaproteobacteria</taxon>
        <taxon>Nitrosomonadales</taxon>
        <taxon>Nitrosomonadaceae</taxon>
        <taxon>Nitrosomonas</taxon>
    </lineage>
</organism>
<keyword evidence="8" id="KW-0406">Ion transport</keyword>
<dbReference type="PANTHER" id="PTHR46494:SF1">
    <property type="entry name" value="CORA FAMILY METAL ION TRANSPORTER (EUROFUNG)"/>
    <property type="match status" value="1"/>
</dbReference>
<keyword evidence="7 8" id="KW-0472">Membrane</keyword>
<dbReference type="InterPro" id="IPR002523">
    <property type="entry name" value="MgTranspt_CorA/ZnTranspt_ZntB"/>
</dbReference>
<gene>
    <name evidence="8" type="primary">corA</name>
    <name evidence="9" type="ORF">SAMN05421881_10685</name>
</gene>
<dbReference type="SUPFAM" id="SSF143865">
    <property type="entry name" value="CorA soluble domain-like"/>
    <property type="match status" value="1"/>
</dbReference>
<feature type="transmembrane region" description="Helical" evidence="8">
    <location>
        <begin position="299"/>
        <end position="319"/>
    </location>
</feature>
<dbReference type="GO" id="GO:0050897">
    <property type="term" value="F:cobalt ion binding"/>
    <property type="evidence" value="ECO:0007669"/>
    <property type="project" value="TreeGrafter"/>
</dbReference>
<dbReference type="GO" id="GO:0005886">
    <property type="term" value="C:plasma membrane"/>
    <property type="evidence" value="ECO:0007669"/>
    <property type="project" value="UniProtKB-SubCell"/>
</dbReference>
<keyword evidence="4 8" id="KW-1003">Cell membrane</keyword>
<dbReference type="GO" id="GO:0015095">
    <property type="term" value="F:magnesium ion transmembrane transporter activity"/>
    <property type="evidence" value="ECO:0007669"/>
    <property type="project" value="UniProtKB-UniRule"/>
</dbReference>
<evidence type="ECO:0000313" key="10">
    <source>
        <dbReference type="Proteomes" id="UP000198640"/>
    </source>
</evidence>
<protein>
    <recommendedName>
        <fullName evidence="8">Magnesium transport protein CorA</fullName>
    </recommendedName>
</protein>
<evidence type="ECO:0000256" key="1">
    <source>
        <dbReference type="ARBA" id="ARBA00004651"/>
    </source>
</evidence>
<dbReference type="NCBIfam" id="TIGR00383">
    <property type="entry name" value="corA"/>
    <property type="match status" value="1"/>
</dbReference>
<proteinExistence type="inferred from homology"/>
<dbReference type="Gene3D" id="1.20.58.340">
    <property type="entry name" value="Magnesium transport protein CorA, transmembrane region"/>
    <property type="match status" value="2"/>
</dbReference>
<evidence type="ECO:0000256" key="3">
    <source>
        <dbReference type="ARBA" id="ARBA00022448"/>
    </source>
</evidence>
<keyword evidence="5 8" id="KW-0812">Transmembrane</keyword>
<sequence>MHTSRTVKRRVKKIGLPAGSLVYTGEKKRDGINMMLVDYDASHSEARILKQPEECLAYKLKPSMTWINVDGVHDPVLLEQLGECFGLHRLVTEDLMSIVQRPKCEDYGDYLFVVLKMLAYDERENKIVPEQVSLIIGQHFLLSFQEDVKGDVFHLVRDHLRRGKGKIRKMDTDYLAYALLDVLVDNYFTTLEKLGDRIDRLEEALMMQPDKALIERLYQLKRELLFFHKAVWPLREVISSLIRRESSLIQASTIPYLRDVYDHVVQAVDSVEIYREMLTTMLDLYLSSVSYRTNEIMKVLTIIATIFMPLTFLAGVYGMNFRYMPELEWEYGYLLIWLVMLGLGIIMLTYFKKKKWM</sequence>
<dbReference type="InterPro" id="IPR004488">
    <property type="entry name" value="Mg/Co-transport_prot_CorA"/>
</dbReference>
<comment type="subcellular location">
    <subcellularLocation>
        <location evidence="1">Cell membrane</location>
        <topology evidence="1">Multi-pass membrane protein</topology>
    </subcellularLocation>
    <subcellularLocation>
        <location evidence="8">Membrane</location>
        <topology evidence="8">Multi-pass membrane protein</topology>
    </subcellularLocation>
</comment>
<dbReference type="AlphaFoldDB" id="A0A1H3N540"/>
<evidence type="ECO:0000256" key="4">
    <source>
        <dbReference type="ARBA" id="ARBA00022475"/>
    </source>
</evidence>
<comment type="similarity">
    <text evidence="2 8">Belongs to the CorA metal ion transporter (MIT) (TC 1.A.35) family.</text>
</comment>
<keyword evidence="10" id="KW-1185">Reference proteome</keyword>
<evidence type="ECO:0000313" key="9">
    <source>
        <dbReference type="EMBL" id="SDY84057.1"/>
    </source>
</evidence>
<evidence type="ECO:0000256" key="7">
    <source>
        <dbReference type="ARBA" id="ARBA00023136"/>
    </source>
</evidence>